<evidence type="ECO:0000313" key="3">
    <source>
        <dbReference type="Proteomes" id="UP000653454"/>
    </source>
</evidence>
<evidence type="ECO:0000256" key="1">
    <source>
        <dbReference type="SAM" id="SignalP"/>
    </source>
</evidence>
<evidence type="ECO:0000313" key="2">
    <source>
        <dbReference type="EMBL" id="CAG9136884.1"/>
    </source>
</evidence>
<keyword evidence="1" id="KW-0732">Signal</keyword>
<accession>A0A8S4GAI7</accession>
<comment type="caution">
    <text evidence="2">The sequence shown here is derived from an EMBL/GenBank/DDBJ whole genome shotgun (WGS) entry which is preliminary data.</text>
</comment>
<dbReference type="EMBL" id="CAJHNJ030000166">
    <property type="protein sequence ID" value="CAG9136884.1"/>
    <property type="molecule type" value="Genomic_DNA"/>
</dbReference>
<sequence>MWRLLAVSSWLAAAGASPCGYQDTLELGQWRPGLRHLDAVIVERPSDHEAAFTYENTFNGFRIRYVSVHNVAVKTCGALAVVASGGVGSQGLVIRLQAPPYHEIRSVIDVWGDFDGSYSKRKKATR</sequence>
<dbReference type="Proteomes" id="UP000653454">
    <property type="component" value="Unassembled WGS sequence"/>
</dbReference>
<organism evidence="2 3">
    <name type="scientific">Plutella xylostella</name>
    <name type="common">Diamondback moth</name>
    <name type="synonym">Plutella maculipennis</name>
    <dbReference type="NCBI Taxonomy" id="51655"/>
    <lineage>
        <taxon>Eukaryota</taxon>
        <taxon>Metazoa</taxon>
        <taxon>Ecdysozoa</taxon>
        <taxon>Arthropoda</taxon>
        <taxon>Hexapoda</taxon>
        <taxon>Insecta</taxon>
        <taxon>Pterygota</taxon>
        <taxon>Neoptera</taxon>
        <taxon>Endopterygota</taxon>
        <taxon>Lepidoptera</taxon>
        <taxon>Glossata</taxon>
        <taxon>Ditrysia</taxon>
        <taxon>Yponomeutoidea</taxon>
        <taxon>Plutellidae</taxon>
        <taxon>Plutella</taxon>
    </lineage>
</organism>
<dbReference type="AlphaFoldDB" id="A0A8S4GAI7"/>
<proteinExistence type="predicted"/>
<gene>
    <name evidence="2" type="ORF">PLXY2_LOCUS15138</name>
</gene>
<dbReference type="Pfam" id="PF15868">
    <property type="entry name" value="MBF2"/>
    <property type="match status" value="1"/>
</dbReference>
<dbReference type="InterPro" id="IPR031734">
    <property type="entry name" value="MBF2"/>
</dbReference>
<name>A0A8S4GAI7_PLUXY</name>
<reference evidence="2" key="1">
    <citation type="submission" date="2020-11" db="EMBL/GenBank/DDBJ databases">
        <authorList>
            <person name="Whiteford S."/>
        </authorList>
    </citation>
    <scope>NUCLEOTIDE SEQUENCE</scope>
</reference>
<protein>
    <submittedName>
        <fullName evidence="2">(diamondback moth) hypothetical protein</fullName>
    </submittedName>
</protein>
<feature type="signal peptide" evidence="1">
    <location>
        <begin position="1"/>
        <end position="16"/>
    </location>
</feature>
<feature type="chain" id="PRO_5035914442" evidence="1">
    <location>
        <begin position="17"/>
        <end position="126"/>
    </location>
</feature>
<keyword evidence="3" id="KW-1185">Reference proteome</keyword>